<keyword evidence="4" id="KW-1185">Reference proteome</keyword>
<feature type="transmembrane region" description="Helical" evidence="2">
    <location>
        <begin position="123"/>
        <end position="146"/>
    </location>
</feature>
<evidence type="ECO:0000313" key="4">
    <source>
        <dbReference type="Proteomes" id="UP000438914"/>
    </source>
</evidence>
<keyword evidence="2" id="KW-0472">Membrane</keyword>
<keyword evidence="2" id="KW-0812">Transmembrane</keyword>
<keyword evidence="1" id="KW-0175">Coiled coil</keyword>
<name>A0A7K0KEK1_9BACT</name>
<evidence type="ECO:0000256" key="1">
    <source>
        <dbReference type="SAM" id="Coils"/>
    </source>
</evidence>
<dbReference type="RefSeq" id="WP_154533950.1">
    <property type="nucleotide sequence ID" value="NZ_VUNG01000013.1"/>
</dbReference>
<dbReference type="Proteomes" id="UP000438914">
    <property type="component" value="Unassembled WGS sequence"/>
</dbReference>
<protein>
    <submittedName>
        <fullName evidence="3">Uncharacterized protein</fullName>
    </submittedName>
</protein>
<dbReference type="AlphaFoldDB" id="A0A7K0KEK1"/>
<keyword evidence="2" id="KW-1133">Transmembrane helix</keyword>
<gene>
    <name evidence="3" type="ORF">FYJ73_06720</name>
</gene>
<evidence type="ECO:0000256" key="2">
    <source>
        <dbReference type="SAM" id="Phobius"/>
    </source>
</evidence>
<sequence>MNPQASNTLEEMRRQMAILQEKLHNETIVNDRLLRESMKHSYSSINRFLSVEATILMPVIIFVFPLLPLIFHLSWGPVIAIILLCLADTIFDYKVNHIKDEAFMTDDLIPTALRLQRAKRLSALQMLVSLPLTLLWFVWFIIDFFLSINYDSEALTSAAWGGLTGGCIGLVCGLIFAIQLYHKQQKTRQQVIDQINDLMAEDTLES</sequence>
<feature type="transmembrane region" description="Helical" evidence="2">
    <location>
        <begin position="48"/>
        <end position="67"/>
    </location>
</feature>
<accession>A0A7K0KEK1</accession>
<proteinExistence type="predicted"/>
<organism evidence="3 4">
    <name type="scientific">Hallella mizrahii</name>
    <dbReference type="NCBI Taxonomy" id="2606637"/>
    <lineage>
        <taxon>Bacteria</taxon>
        <taxon>Pseudomonadati</taxon>
        <taxon>Bacteroidota</taxon>
        <taxon>Bacteroidia</taxon>
        <taxon>Bacteroidales</taxon>
        <taxon>Prevotellaceae</taxon>
        <taxon>Hallella</taxon>
    </lineage>
</organism>
<feature type="transmembrane region" description="Helical" evidence="2">
    <location>
        <begin position="158"/>
        <end position="181"/>
    </location>
</feature>
<feature type="transmembrane region" description="Helical" evidence="2">
    <location>
        <begin position="73"/>
        <end position="91"/>
    </location>
</feature>
<reference evidence="3 4" key="1">
    <citation type="submission" date="2019-08" db="EMBL/GenBank/DDBJ databases">
        <title>In-depth cultivation of the pig gut microbiome towards novel bacterial diversity and tailored functional studies.</title>
        <authorList>
            <person name="Wylensek D."/>
            <person name="Hitch T.C.A."/>
            <person name="Clavel T."/>
        </authorList>
    </citation>
    <scope>NUCLEOTIDE SEQUENCE [LARGE SCALE GENOMIC DNA]</scope>
    <source>
        <strain evidence="3 4">LKV-178-WT-2A</strain>
    </source>
</reference>
<comment type="caution">
    <text evidence="3">The sequence shown here is derived from an EMBL/GenBank/DDBJ whole genome shotgun (WGS) entry which is preliminary data.</text>
</comment>
<feature type="coiled-coil region" evidence="1">
    <location>
        <begin position="2"/>
        <end position="29"/>
    </location>
</feature>
<evidence type="ECO:0000313" key="3">
    <source>
        <dbReference type="EMBL" id="MST84362.1"/>
    </source>
</evidence>
<dbReference type="EMBL" id="VUNG01000013">
    <property type="protein sequence ID" value="MST84362.1"/>
    <property type="molecule type" value="Genomic_DNA"/>
</dbReference>